<protein>
    <submittedName>
        <fullName evidence="2">Uncharacterized protein</fullName>
    </submittedName>
</protein>
<comment type="caution">
    <text evidence="2">The sequence shown here is derived from an EMBL/GenBank/DDBJ whole genome shotgun (WGS) entry which is preliminary data.</text>
</comment>
<dbReference type="AlphaFoldDB" id="A0A6B1IL74"/>
<evidence type="ECO:0000313" key="3">
    <source>
        <dbReference type="Proteomes" id="UP000452321"/>
    </source>
</evidence>
<dbReference type="PROSITE" id="PS51257">
    <property type="entry name" value="PROKAR_LIPOPROTEIN"/>
    <property type="match status" value="1"/>
</dbReference>
<evidence type="ECO:0000256" key="1">
    <source>
        <dbReference type="SAM" id="MobiDB-lite"/>
    </source>
</evidence>
<name>A0A6B1IL74_9EURY</name>
<dbReference type="RefSeq" id="WP_159358092.1">
    <property type="nucleotide sequence ID" value="NZ_WMFC01000004.1"/>
</dbReference>
<dbReference type="InterPro" id="IPR055959">
    <property type="entry name" value="DUF7537"/>
</dbReference>
<feature type="region of interest" description="Disordered" evidence="1">
    <location>
        <begin position="76"/>
        <end position="98"/>
    </location>
</feature>
<dbReference type="EMBL" id="WMFC01000004">
    <property type="protein sequence ID" value="MYL66942.1"/>
    <property type="molecule type" value="Genomic_DNA"/>
</dbReference>
<gene>
    <name evidence="2" type="ORF">GLW30_04265</name>
</gene>
<dbReference type="Pfam" id="PF24381">
    <property type="entry name" value="DUF7537"/>
    <property type="match status" value="1"/>
</dbReference>
<feature type="region of interest" description="Disordered" evidence="1">
    <location>
        <begin position="18"/>
        <end position="55"/>
    </location>
</feature>
<reference evidence="2 3" key="1">
    <citation type="submission" date="2019-11" db="EMBL/GenBank/DDBJ databases">
        <title>Genome sequences of 17 halophilic strains isolated from different environments.</title>
        <authorList>
            <person name="Furrow R.E."/>
        </authorList>
    </citation>
    <scope>NUCLEOTIDE SEQUENCE [LARGE SCALE GENOMIC DNA]</scope>
    <source>
        <strain evidence="2 3">22502_06_Cabo</strain>
    </source>
</reference>
<dbReference type="Proteomes" id="UP000452321">
    <property type="component" value="Unassembled WGS sequence"/>
</dbReference>
<proteinExistence type="predicted"/>
<sequence>MNRRRLLAGLGTAAAVGLAGCSGDDGNESGNGGNESDDAGGDTADPPFPDAAWRDGEGLDVETLATRHADAAVEAGGATLFSTAETTHDGDAEPSPWLPSQEYEAAYDLENGRQYVRQAVTETEESDVSELYVADGTAFIRRRTGDGTRYARRSTDRSADELESAMRSEMVTGIRVESETADGETEYEGLNLWNPASDGAGEVRGEETARFTADTFEGDRNIPKTVETASATVHVYESGVVPRLEQSWAGRHDGQGATVDVDIDYRDLGATVSEPAWVETAREETSG</sequence>
<accession>A0A6B1IL74</accession>
<organism evidence="2 3">
    <name type="scientific">Halorubrum distributum</name>
    <dbReference type="NCBI Taxonomy" id="29283"/>
    <lineage>
        <taxon>Archaea</taxon>
        <taxon>Methanobacteriati</taxon>
        <taxon>Methanobacteriota</taxon>
        <taxon>Stenosarchaea group</taxon>
        <taxon>Halobacteria</taxon>
        <taxon>Halobacteriales</taxon>
        <taxon>Haloferacaceae</taxon>
        <taxon>Halorubrum</taxon>
        <taxon>Halorubrum distributum group</taxon>
    </lineage>
</organism>
<evidence type="ECO:0000313" key="2">
    <source>
        <dbReference type="EMBL" id="MYL66942.1"/>
    </source>
</evidence>